<dbReference type="Gramene" id="OPUNC08G14070.3">
    <property type="protein sequence ID" value="OPUNC08G14070.3"/>
    <property type="gene ID" value="OPUNC08G14070"/>
</dbReference>
<dbReference type="EnsemblPlants" id="OPUNC08G14070.3">
    <property type="protein sequence ID" value="OPUNC08G14070.3"/>
    <property type="gene ID" value="OPUNC08G14070"/>
</dbReference>
<proteinExistence type="predicted"/>
<accession>A0A0E0LVA2</accession>
<sequence length="117" mass="13590">MGKLHRKTRHSEVMVILVHNQLVIASFDGRLAAEEEISYTNSDPHMRTTSPYSDLKRLIRITFSGHERARQYSSMTTCQLQHAWNRQSQVLRWGYYRNLARKSVGHSIVNACHRVPA</sequence>
<dbReference type="HOGENOM" id="CLU_2088755_0_0_1"/>
<evidence type="ECO:0000313" key="1">
    <source>
        <dbReference type="EnsemblPlants" id="OPUNC08G14070.3"/>
    </source>
</evidence>
<reference evidence="1" key="1">
    <citation type="submission" date="2015-04" db="UniProtKB">
        <authorList>
            <consortium name="EnsemblPlants"/>
        </authorList>
    </citation>
    <scope>IDENTIFICATION</scope>
</reference>
<keyword evidence="2" id="KW-1185">Reference proteome</keyword>
<name>A0A0E0LVA2_ORYPU</name>
<dbReference type="Proteomes" id="UP000026962">
    <property type="component" value="Chromosome 8"/>
</dbReference>
<reference evidence="1" key="2">
    <citation type="submission" date="2018-05" db="EMBL/GenBank/DDBJ databases">
        <title>OpunRS2 (Oryza punctata Reference Sequence Version 2).</title>
        <authorList>
            <person name="Zhang J."/>
            <person name="Kudrna D."/>
            <person name="Lee S."/>
            <person name="Talag J."/>
            <person name="Welchert J."/>
            <person name="Wing R.A."/>
        </authorList>
    </citation>
    <scope>NUCLEOTIDE SEQUENCE [LARGE SCALE GENOMIC DNA]</scope>
</reference>
<protein>
    <submittedName>
        <fullName evidence="1">Uncharacterized protein</fullName>
    </submittedName>
</protein>
<organism evidence="1">
    <name type="scientific">Oryza punctata</name>
    <name type="common">Red rice</name>
    <dbReference type="NCBI Taxonomy" id="4537"/>
    <lineage>
        <taxon>Eukaryota</taxon>
        <taxon>Viridiplantae</taxon>
        <taxon>Streptophyta</taxon>
        <taxon>Embryophyta</taxon>
        <taxon>Tracheophyta</taxon>
        <taxon>Spermatophyta</taxon>
        <taxon>Magnoliopsida</taxon>
        <taxon>Liliopsida</taxon>
        <taxon>Poales</taxon>
        <taxon>Poaceae</taxon>
        <taxon>BOP clade</taxon>
        <taxon>Oryzoideae</taxon>
        <taxon>Oryzeae</taxon>
        <taxon>Oryzinae</taxon>
        <taxon>Oryza</taxon>
    </lineage>
</organism>
<evidence type="ECO:0000313" key="2">
    <source>
        <dbReference type="Proteomes" id="UP000026962"/>
    </source>
</evidence>
<dbReference type="AlphaFoldDB" id="A0A0E0LVA2"/>